<evidence type="ECO:0000256" key="2">
    <source>
        <dbReference type="ARBA" id="ARBA00010617"/>
    </source>
</evidence>
<dbReference type="AlphaFoldDB" id="A0A3B3WI18"/>
<keyword evidence="3 7" id="KW-0479">Metal-binding</keyword>
<evidence type="ECO:0000313" key="9">
    <source>
        <dbReference type="Ensembl" id="ENSPMEP00000002465.1"/>
    </source>
</evidence>
<dbReference type="FunFam" id="1.10.630.10:FF:000036">
    <property type="entry name" value="CYtochrome P450 family"/>
    <property type="match status" value="1"/>
</dbReference>
<evidence type="ECO:0000256" key="6">
    <source>
        <dbReference type="ARBA" id="ARBA00023033"/>
    </source>
</evidence>
<accession>A0A3B3WI18</accession>
<evidence type="ECO:0000256" key="5">
    <source>
        <dbReference type="ARBA" id="ARBA00023004"/>
    </source>
</evidence>
<sequence length="472" mass="53969">MGMLDTLLQDSISLSLFVGLVILLLVYFNASSIFSSQWHKNEPPGPTPLPFLGNMLQIDLKKPYKTFMEFYKKYGSVFTVHLGPKKVVVLAGYRTVKEALVNHDDVFGDRDPMLIFQELSQGHDFGMGKKACEDKIIEESQHLTEVFKKQKGKAFDTTQSICYAVSNIICSMVYGSRFEYDDPEFTSMVNRITKEHLFVLRKTFFSISQAYNLFPTLFKRIANRRIILEMNAANQKQNSALFSHLKETLNPQMCRGLVDAFLVQKQKLEDAGVINSQFHDDNLFTTVFNLFAAGTETTSTTLRWGLLFMAKFPQIQDKVQEELRRVIGDRQVQVADRKNLPYTDAVIHETQRMANIIPTSLPHKTTRDVTFQGHFIRKETTVYPLLMSVLCDESEWEKPHSFYPPLFLDRDGKVCLGESLARMELFIVFSTLLQHFRFSPPPGVSEDELDLTPQMGLTLSPLPHELCAASRM</sequence>
<reference evidence="9" key="1">
    <citation type="submission" date="2025-08" db="UniProtKB">
        <authorList>
            <consortium name="Ensembl"/>
        </authorList>
    </citation>
    <scope>IDENTIFICATION</scope>
</reference>
<dbReference type="InterPro" id="IPR036396">
    <property type="entry name" value="Cyt_P450_sf"/>
</dbReference>
<dbReference type="PRINTS" id="PR00463">
    <property type="entry name" value="EP450I"/>
</dbReference>
<keyword evidence="6" id="KW-0503">Monooxygenase</keyword>
<evidence type="ECO:0000256" key="3">
    <source>
        <dbReference type="ARBA" id="ARBA00022723"/>
    </source>
</evidence>
<keyword evidence="8" id="KW-0812">Transmembrane</keyword>
<dbReference type="PRINTS" id="PR00385">
    <property type="entry name" value="P450"/>
</dbReference>
<dbReference type="Proteomes" id="UP000261480">
    <property type="component" value="Unplaced"/>
</dbReference>
<dbReference type="InterPro" id="IPR050182">
    <property type="entry name" value="Cytochrome_P450_fam2"/>
</dbReference>
<comment type="similarity">
    <text evidence="2">Belongs to the cytochrome P450 family.</text>
</comment>
<dbReference type="PANTHER" id="PTHR24300">
    <property type="entry name" value="CYTOCHROME P450 508A4-RELATED"/>
    <property type="match status" value="1"/>
</dbReference>
<dbReference type="InterPro" id="IPR001128">
    <property type="entry name" value="Cyt_P450"/>
</dbReference>
<protein>
    <recommendedName>
        <fullName evidence="11">Cytochrome P450 2K1-like</fullName>
    </recommendedName>
</protein>
<dbReference type="PANTHER" id="PTHR24300:SF319">
    <property type="entry name" value="CYTOCHROME P450, FAMILY 2, SUBFAMILY AC, POLYPEPTIDE 1"/>
    <property type="match status" value="1"/>
</dbReference>
<organism evidence="9 10">
    <name type="scientific">Poecilia mexicana</name>
    <dbReference type="NCBI Taxonomy" id="48701"/>
    <lineage>
        <taxon>Eukaryota</taxon>
        <taxon>Metazoa</taxon>
        <taxon>Chordata</taxon>
        <taxon>Craniata</taxon>
        <taxon>Vertebrata</taxon>
        <taxon>Euteleostomi</taxon>
        <taxon>Actinopterygii</taxon>
        <taxon>Neopterygii</taxon>
        <taxon>Teleostei</taxon>
        <taxon>Neoteleostei</taxon>
        <taxon>Acanthomorphata</taxon>
        <taxon>Ovalentaria</taxon>
        <taxon>Atherinomorphae</taxon>
        <taxon>Cyprinodontiformes</taxon>
        <taxon>Poeciliidae</taxon>
        <taxon>Poeciliinae</taxon>
        <taxon>Poecilia</taxon>
    </lineage>
</organism>
<dbReference type="Gene3D" id="1.10.630.10">
    <property type="entry name" value="Cytochrome P450"/>
    <property type="match status" value="1"/>
</dbReference>
<comment type="cofactor">
    <cofactor evidence="1 7">
        <name>heme</name>
        <dbReference type="ChEBI" id="CHEBI:30413"/>
    </cofactor>
</comment>
<feature type="transmembrane region" description="Helical" evidence="8">
    <location>
        <begin position="12"/>
        <end position="30"/>
    </location>
</feature>
<keyword evidence="5 7" id="KW-0408">Iron</keyword>
<keyword evidence="7" id="KW-0349">Heme</keyword>
<dbReference type="Ensembl" id="ENSPMET00000012478.1">
    <property type="protein sequence ID" value="ENSPMEP00000002465.1"/>
    <property type="gene ID" value="ENSPMEG00000003651.1"/>
</dbReference>
<evidence type="ECO:0000256" key="4">
    <source>
        <dbReference type="ARBA" id="ARBA00023002"/>
    </source>
</evidence>
<evidence type="ECO:0000256" key="7">
    <source>
        <dbReference type="PIRSR" id="PIRSR602401-1"/>
    </source>
</evidence>
<dbReference type="InterPro" id="IPR002401">
    <property type="entry name" value="Cyt_P450_E_grp-I"/>
</dbReference>
<evidence type="ECO:0000256" key="8">
    <source>
        <dbReference type="SAM" id="Phobius"/>
    </source>
</evidence>
<dbReference type="GO" id="GO:0006805">
    <property type="term" value="P:xenobiotic metabolic process"/>
    <property type="evidence" value="ECO:0007669"/>
    <property type="project" value="TreeGrafter"/>
</dbReference>
<dbReference type="GO" id="GO:0005506">
    <property type="term" value="F:iron ion binding"/>
    <property type="evidence" value="ECO:0007669"/>
    <property type="project" value="InterPro"/>
</dbReference>
<dbReference type="SUPFAM" id="SSF48264">
    <property type="entry name" value="Cytochrome P450"/>
    <property type="match status" value="1"/>
</dbReference>
<name>A0A3B3WI18_9TELE</name>
<dbReference type="STRING" id="48701.ENSPMEP00000002465"/>
<feature type="binding site" description="axial binding residue" evidence="7">
    <location>
        <position position="415"/>
    </location>
    <ligand>
        <name>heme</name>
        <dbReference type="ChEBI" id="CHEBI:30413"/>
    </ligand>
    <ligandPart>
        <name>Fe</name>
        <dbReference type="ChEBI" id="CHEBI:18248"/>
    </ligandPart>
</feature>
<dbReference type="GO" id="GO:0005737">
    <property type="term" value="C:cytoplasm"/>
    <property type="evidence" value="ECO:0007669"/>
    <property type="project" value="TreeGrafter"/>
</dbReference>
<dbReference type="Pfam" id="PF00067">
    <property type="entry name" value="p450"/>
    <property type="match status" value="2"/>
</dbReference>
<evidence type="ECO:0008006" key="11">
    <source>
        <dbReference type="Google" id="ProtNLM"/>
    </source>
</evidence>
<reference evidence="9" key="2">
    <citation type="submission" date="2025-09" db="UniProtKB">
        <authorList>
            <consortium name="Ensembl"/>
        </authorList>
    </citation>
    <scope>IDENTIFICATION</scope>
</reference>
<keyword evidence="4" id="KW-0560">Oxidoreductase</keyword>
<keyword evidence="8" id="KW-0472">Membrane</keyword>
<evidence type="ECO:0000256" key="1">
    <source>
        <dbReference type="ARBA" id="ARBA00001971"/>
    </source>
</evidence>
<dbReference type="GO" id="GO:0020037">
    <property type="term" value="F:heme binding"/>
    <property type="evidence" value="ECO:0007669"/>
    <property type="project" value="InterPro"/>
</dbReference>
<dbReference type="GO" id="GO:0006082">
    <property type="term" value="P:organic acid metabolic process"/>
    <property type="evidence" value="ECO:0007669"/>
    <property type="project" value="TreeGrafter"/>
</dbReference>
<proteinExistence type="inferred from homology"/>
<evidence type="ECO:0000313" key="10">
    <source>
        <dbReference type="Proteomes" id="UP000261480"/>
    </source>
</evidence>
<keyword evidence="10" id="KW-1185">Reference proteome</keyword>
<dbReference type="GO" id="GO:0016712">
    <property type="term" value="F:oxidoreductase activity, acting on paired donors, with incorporation or reduction of molecular oxygen, reduced flavin or flavoprotein as one donor, and incorporation of one atom of oxygen"/>
    <property type="evidence" value="ECO:0007669"/>
    <property type="project" value="TreeGrafter"/>
</dbReference>
<keyword evidence="8" id="KW-1133">Transmembrane helix</keyword>